<evidence type="ECO:0000313" key="4">
    <source>
        <dbReference type="Proteomes" id="UP000316988"/>
    </source>
</evidence>
<gene>
    <name evidence="3" type="ORF">FNM00_16115</name>
</gene>
<accession>A0A554RTU1</accession>
<dbReference type="SUPFAM" id="SSF53649">
    <property type="entry name" value="Alkaline phosphatase-like"/>
    <property type="match status" value="1"/>
</dbReference>
<dbReference type="AlphaFoldDB" id="A0A554RTU1"/>
<dbReference type="EMBL" id="VLNT01000019">
    <property type="protein sequence ID" value="TSD57521.1"/>
    <property type="molecule type" value="Genomic_DNA"/>
</dbReference>
<feature type="compositionally biased region" description="Low complexity" evidence="1">
    <location>
        <begin position="41"/>
        <end position="70"/>
    </location>
</feature>
<name>A0A554RTU1_9ACTN</name>
<feature type="transmembrane region" description="Helical" evidence="2">
    <location>
        <begin position="188"/>
        <end position="207"/>
    </location>
</feature>
<comment type="caution">
    <text evidence="3">The sequence shown here is derived from an EMBL/GenBank/DDBJ whole genome shotgun (WGS) entry which is preliminary data.</text>
</comment>
<proteinExistence type="predicted"/>
<dbReference type="Proteomes" id="UP000316988">
    <property type="component" value="Unassembled WGS sequence"/>
</dbReference>
<keyword evidence="2" id="KW-0812">Transmembrane</keyword>
<organism evidence="3 4">
    <name type="scientific">Aeromicrobium piscarium</name>
    <dbReference type="NCBI Taxonomy" id="2590901"/>
    <lineage>
        <taxon>Bacteria</taxon>
        <taxon>Bacillati</taxon>
        <taxon>Actinomycetota</taxon>
        <taxon>Actinomycetes</taxon>
        <taxon>Propionibacteriales</taxon>
        <taxon>Nocardioidaceae</taxon>
        <taxon>Aeromicrobium</taxon>
    </lineage>
</organism>
<dbReference type="Pfam" id="PF01663">
    <property type="entry name" value="Phosphodiest"/>
    <property type="match status" value="1"/>
</dbReference>
<dbReference type="Gene3D" id="3.40.720.10">
    <property type="entry name" value="Alkaline Phosphatase, subunit A"/>
    <property type="match status" value="1"/>
</dbReference>
<evidence type="ECO:0008006" key="5">
    <source>
        <dbReference type="Google" id="ProtNLM"/>
    </source>
</evidence>
<dbReference type="InterPro" id="IPR017850">
    <property type="entry name" value="Alkaline_phosphatase_core_sf"/>
</dbReference>
<feature type="transmembrane region" description="Helical" evidence="2">
    <location>
        <begin position="158"/>
        <end position="176"/>
    </location>
</feature>
<protein>
    <recommendedName>
        <fullName evidence="5">Phosphodiesterase</fullName>
    </recommendedName>
</protein>
<dbReference type="OrthoDB" id="5404822at2"/>
<sequence length="785" mass="82840">MRETTTCNALCGSAGGSSGHRSSIKVVSPTVAPRASTSDASSTRGRSPTTSRPCHRTASSRARGGATSSGYEAECPRRDHRPRPCSGVVAECHELESSDVASVIGRYGAAVRRRLRRWTPSWRWLFGVLRLFLTSAAALAVSLWLLPGEQVGADAETVLLVAASVLAIGALLRPFLTQLVVFTGPVGLLVAGLLVDAAILGAALAVVPGVAPFSFSELVLAAWGAVAVAAVLNWLFDSSTDEAFFSQVLGRAIRIARRESASGPGLLVIQLDGVGADTLRQAVTAGSSPTIGRWLRSGDYRFRTWHTGVPATTPAGQAVLLHGDAHEVPAFRWYDKAAGRSFVSSRPEDVAVVQERISTGRGLLADDGVSVSNQYSGDAPTSLLTMSSAGIPRDRGLAAFMTTSAGFARSVVLMVGQMITEIYQGRRQRRRAVVPRVRRSGNFVLLRGLTTVVLRDLNVQLVSEHMARGAPVIFVDFVDFDEVAHHAGPARPESLKAMEGLDRVIGFLAEVADEVGRDYEIAIVSDHGQSQGPTFRQLSGATLAEVVDLLAALPARRAHHDDEPAELWGPANMLSESAPGTGRLIGAAARTVAVGSGGSGSPRGGGVDENRPLVVMASGSLAHLYLRDVEGTASREAVDARYPLLVQGLAQHPHIGLVVTHVDGGLRVDGATGWRLLRPGSGSVLDGSGIDPLLDYGPFAEDDVRDVATRAHAGDLVVMGRYDADLDEVVAFEELVGSHGGMGGGQTEAVFVHPSSWRVDRPALRGHDVHDVLVGRLAEQGLRSS</sequence>
<feature type="region of interest" description="Disordered" evidence="1">
    <location>
        <begin position="1"/>
        <end position="81"/>
    </location>
</feature>
<evidence type="ECO:0000313" key="3">
    <source>
        <dbReference type="EMBL" id="TSD57521.1"/>
    </source>
</evidence>
<keyword evidence="2" id="KW-1133">Transmembrane helix</keyword>
<reference evidence="3 4" key="1">
    <citation type="submission" date="2019-07" db="EMBL/GenBank/DDBJ databases">
        <authorList>
            <person name="Zhao L.H."/>
        </authorList>
    </citation>
    <scope>NUCLEOTIDE SEQUENCE [LARGE SCALE GENOMIC DNA]</scope>
    <source>
        <strain evidence="3 4">Co35</strain>
    </source>
</reference>
<keyword evidence="2" id="KW-0472">Membrane</keyword>
<evidence type="ECO:0000256" key="1">
    <source>
        <dbReference type="SAM" id="MobiDB-lite"/>
    </source>
</evidence>
<dbReference type="InterPro" id="IPR002591">
    <property type="entry name" value="Phosphodiest/P_Trfase"/>
</dbReference>
<evidence type="ECO:0000256" key="2">
    <source>
        <dbReference type="SAM" id="Phobius"/>
    </source>
</evidence>
<feature type="transmembrane region" description="Helical" evidence="2">
    <location>
        <begin position="122"/>
        <end position="146"/>
    </location>
</feature>
<keyword evidence="4" id="KW-1185">Reference proteome</keyword>